<dbReference type="Pfam" id="PF08238">
    <property type="entry name" value="Sel1"/>
    <property type="match status" value="5"/>
</dbReference>
<reference evidence="1" key="3">
    <citation type="submission" date="2025-08" db="UniProtKB">
        <authorList>
            <consortium name="Ensembl"/>
        </authorList>
    </citation>
    <scope>IDENTIFICATION</scope>
</reference>
<evidence type="ECO:0000313" key="1">
    <source>
        <dbReference type="Ensembl" id="ENSELUP00000029143.3"/>
    </source>
</evidence>
<dbReference type="InterPro" id="IPR042756">
    <property type="entry name" value="Sel-1L3"/>
</dbReference>
<reference evidence="1" key="4">
    <citation type="submission" date="2025-09" db="UniProtKB">
        <authorList>
            <consortium name="Ensembl"/>
        </authorList>
    </citation>
    <scope>IDENTIFICATION</scope>
</reference>
<protein>
    <submittedName>
        <fullName evidence="1">Uncharacterized protein</fullName>
    </submittedName>
</protein>
<dbReference type="InterPro" id="IPR006597">
    <property type="entry name" value="Sel1-like"/>
</dbReference>
<dbReference type="SMART" id="SM00671">
    <property type="entry name" value="SEL1"/>
    <property type="match status" value="4"/>
</dbReference>
<evidence type="ECO:0000313" key="2">
    <source>
        <dbReference type="Proteomes" id="UP000265140"/>
    </source>
</evidence>
<accession>A0A3P8ZL17</accession>
<keyword evidence="2" id="KW-1185">Reference proteome</keyword>
<sequence>MNPANFHPRCLHLYQALCESSFHTSVSSSPVRESTVLHNDSIQFDHVPNIAMDGSVVRIRYQCSRACEVGVEVVVFSTQNRTGVLAFQKRWTNHRRLHVSRTLPVKLKFTQDLHHRDDCVIKHSADVRSAVVQAWLYHLEQGDKCHVNKTSSYLGSLVRTFKVLQAVLPSQCPARPFPRCPTWMADLRWQLTRDRLHQCRPHESDTVDMLTFPMASTGERFGVIRKIQPFVNRGLEQARLLTVEKARMTVSVWVYLVQWCDKSLCGIIHHIDQNSKYDTPLVQLTNTGDIIIQVRVASGRDQAFRAHMAMPLFTWIRLDCFMQGVFYYSVNLYFCSIFCSFQTDIHYNDTAGYFVIGGSRFLPGIHGFFGPIKYYRLGTEKVHLFLFYCSIQVLPFWKWTICVIVVVYVRIVAIYSFCHSHYISLWRRFGQNSCRQTWTWEAQMKHRTLFSFLTTQHTSITTPLNKLGSRMFEHVVRILSNRGSPNVDPTTPSSLIELLQTSSCYGYHHASLLLSTIHLAGLMGHVDQQQGHVFSLIGALGDDRLALMHLGYKHTQGIDGFPKDFDMAYVYYSNVGAQTSIDQGHVLEYKQHITEHIRISNEDQLKGLTHETGDTFLFLKLQADKGDVESQKHLAKLLFWGQNGISRDVGSAIKWYARSAIEMEDPTAMYDFAILLLKGQGVKRNRTLALQLMEKAVAKGSVQALNALGWYHSTILKDYKTAFELFDQAARNGSHDGLFNLGIFHLNGKIPNNPGKNEVGSPTPPV</sequence>
<dbReference type="SUPFAM" id="SSF81901">
    <property type="entry name" value="HCP-like"/>
    <property type="match status" value="1"/>
</dbReference>
<dbReference type="GeneTree" id="ENSGT00940000167983"/>
<reference evidence="1" key="2">
    <citation type="submission" date="2020-02" db="EMBL/GenBank/DDBJ databases">
        <title>Esox lucius (northern pike) genome, fEsoLuc1, primary haplotype.</title>
        <authorList>
            <person name="Myers G."/>
            <person name="Karagic N."/>
            <person name="Meyer A."/>
            <person name="Pippel M."/>
            <person name="Reichard M."/>
            <person name="Winkler S."/>
            <person name="Tracey A."/>
            <person name="Sims Y."/>
            <person name="Howe K."/>
            <person name="Rhie A."/>
            <person name="Formenti G."/>
            <person name="Durbin R."/>
            <person name="Fedrigo O."/>
            <person name="Jarvis E.D."/>
        </authorList>
    </citation>
    <scope>NUCLEOTIDE SEQUENCE [LARGE SCALE GENOMIC DNA]</scope>
</reference>
<dbReference type="Bgee" id="ENSELUG00000005999">
    <property type="expression patterns" value="Expressed in pharyngeal gill and 12 other cell types or tissues"/>
</dbReference>
<dbReference type="InterPro" id="IPR011990">
    <property type="entry name" value="TPR-like_helical_dom_sf"/>
</dbReference>
<dbReference type="Gene3D" id="1.25.40.10">
    <property type="entry name" value="Tetratricopeptide repeat domain"/>
    <property type="match status" value="1"/>
</dbReference>
<dbReference type="AlphaFoldDB" id="A0A3P8ZL17"/>
<dbReference type="Ensembl" id="ENSELUT00000011592.3">
    <property type="protein sequence ID" value="ENSELUP00000029143.3"/>
    <property type="gene ID" value="ENSELUG00000005999.3"/>
</dbReference>
<dbReference type="PANTHER" id="PTHR44444:SF1">
    <property type="entry name" value="PROTEIN SEL-1 HOMOLOG 3"/>
    <property type="match status" value="1"/>
</dbReference>
<name>A0A3P8ZL17_ESOLU</name>
<organism evidence="1 2">
    <name type="scientific">Esox lucius</name>
    <name type="common">Northern pike</name>
    <dbReference type="NCBI Taxonomy" id="8010"/>
    <lineage>
        <taxon>Eukaryota</taxon>
        <taxon>Metazoa</taxon>
        <taxon>Chordata</taxon>
        <taxon>Craniata</taxon>
        <taxon>Vertebrata</taxon>
        <taxon>Euteleostomi</taxon>
        <taxon>Actinopterygii</taxon>
        <taxon>Neopterygii</taxon>
        <taxon>Teleostei</taxon>
        <taxon>Protacanthopterygii</taxon>
        <taxon>Esociformes</taxon>
        <taxon>Esocidae</taxon>
        <taxon>Esox</taxon>
    </lineage>
</organism>
<proteinExistence type="predicted"/>
<dbReference type="Proteomes" id="UP000265140">
    <property type="component" value="Chromosome 8"/>
</dbReference>
<dbReference type="InParanoid" id="A0A3P8ZL17"/>
<dbReference type="PANTHER" id="PTHR44444">
    <property type="entry name" value="PROTEIN SEL-1 HOMOLOG 3"/>
    <property type="match status" value="1"/>
</dbReference>
<gene>
    <name evidence="1" type="primary">SEL1L3</name>
</gene>
<reference evidence="2" key="1">
    <citation type="journal article" date="2014" name="PLoS ONE">
        <title>The genome and linkage map of the northern pike (Esox lucius): conserved synteny revealed between the salmonid sister group and the Neoteleostei.</title>
        <authorList>
            <person name="Rondeau E.B."/>
            <person name="Minkley D.R."/>
            <person name="Leong J.S."/>
            <person name="Messmer A.M."/>
            <person name="Jantzen J.R."/>
            <person name="von Schalburg K.R."/>
            <person name="Lemon C."/>
            <person name="Bird N.H."/>
            <person name="Koop B.F."/>
        </authorList>
    </citation>
    <scope>NUCLEOTIDE SEQUENCE</scope>
</reference>
<dbReference type="OMA" id="HAGYKHT"/>